<organism evidence="2 3">
    <name type="scientific">Kribbella alba</name>
    <dbReference type="NCBI Taxonomy" id="190197"/>
    <lineage>
        <taxon>Bacteria</taxon>
        <taxon>Bacillati</taxon>
        <taxon>Actinomycetota</taxon>
        <taxon>Actinomycetes</taxon>
        <taxon>Propionibacteriales</taxon>
        <taxon>Kribbellaceae</taxon>
        <taxon>Kribbella</taxon>
    </lineage>
</organism>
<evidence type="ECO:0000313" key="2">
    <source>
        <dbReference type="EMBL" id="GAA1617526.1"/>
    </source>
</evidence>
<dbReference type="InterPro" id="IPR041271">
    <property type="entry name" value="AGPT-Pplase3"/>
</dbReference>
<proteinExistence type="predicted"/>
<dbReference type="Pfam" id="PF18746">
    <property type="entry name" value="aGPT-Pplase3"/>
    <property type="match status" value="1"/>
</dbReference>
<gene>
    <name evidence="2" type="ORF">GCM10009744_00060</name>
</gene>
<protein>
    <recommendedName>
        <fullName evidence="1">Alpha-glutamyl/putrescinyl thymine pyrophosphorylase clade 3 domain-containing protein</fullName>
    </recommendedName>
</protein>
<evidence type="ECO:0000313" key="3">
    <source>
        <dbReference type="Proteomes" id="UP001501319"/>
    </source>
</evidence>
<keyword evidence="3" id="KW-1185">Reference proteome</keyword>
<sequence length="251" mass="27900">MELSPAGADPASDAFDPLKAAILNDRGGNFEEACWMVFLYVHFGKHLRAEWRYAREVYGKLGQGGRWDWVSVVADTGEFRRWLDDNRAELQRPGVPRGFGNHRKYESLAGSTRSGTGEVVSTYVQWVVAAGSHADLFGAVEELEPTAGFDALYRSMARVSRFGRVARFDYLSLVSKLELANIVPAHTYLVGATGPLYGAQLLLGRSKGLSSRECQDGIEELEEYLKVGPDVLEDSLCNWQKSSATFRHFRG</sequence>
<dbReference type="EMBL" id="BAAANE010000001">
    <property type="protein sequence ID" value="GAA1617526.1"/>
    <property type="molecule type" value="Genomic_DNA"/>
</dbReference>
<accession>A0ABN2EV11</accession>
<evidence type="ECO:0000259" key="1">
    <source>
        <dbReference type="Pfam" id="PF18746"/>
    </source>
</evidence>
<reference evidence="2 3" key="1">
    <citation type="journal article" date="2019" name="Int. J. Syst. Evol. Microbiol.">
        <title>The Global Catalogue of Microorganisms (GCM) 10K type strain sequencing project: providing services to taxonomists for standard genome sequencing and annotation.</title>
        <authorList>
            <consortium name="The Broad Institute Genomics Platform"/>
            <consortium name="The Broad Institute Genome Sequencing Center for Infectious Disease"/>
            <person name="Wu L."/>
            <person name="Ma J."/>
        </authorList>
    </citation>
    <scope>NUCLEOTIDE SEQUENCE [LARGE SCALE GENOMIC DNA]</scope>
    <source>
        <strain evidence="2 3">JCM 14306</strain>
    </source>
</reference>
<feature type="domain" description="Alpha-glutamyl/putrescinyl thymine pyrophosphorylase clade 3" evidence="1">
    <location>
        <begin position="3"/>
        <end position="251"/>
    </location>
</feature>
<name>A0ABN2EV11_9ACTN</name>
<comment type="caution">
    <text evidence="2">The sequence shown here is derived from an EMBL/GenBank/DDBJ whole genome shotgun (WGS) entry which is preliminary data.</text>
</comment>
<dbReference type="Proteomes" id="UP001501319">
    <property type="component" value="Unassembled WGS sequence"/>
</dbReference>